<evidence type="ECO:0000256" key="2">
    <source>
        <dbReference type="ARBA" id="ARBA00022617"/>
    </source>
</evidence>
<dbReference type="PRINTS" id="PR00608">
    <property type="entry name" value="CYTCHROMECII"/>
</dbReference>
<organism evidence="7 8">
    <name type="scientific">Paracoccus aerius</name>
    <dbReference type="NCBI Taxonomy" id="1915382"/>
    <lineage>
        <taxon>Bacteria</taxon>
        <taxon>Pseudomonadati</taxon>
        <taxon>Pseudomonadota</taxon>
        <taxon>Alphaproteobacteria</taxon>
        <taxon>Rhodobacterales</taxon>
        <taxon>Paracoccaceae</taxon>
        <taxon>Paracoccus</taxon>
    </lineage>
</organism>
<evidence type="ECO:0000313" key="8">
    <source>
        <dbReference type="Proteomes" id="UP000644749"/>
    </source>
</evidence>
<keyword evidence="4" id="KW-0249">Electron transport</keyword>
<feature type="chain" id="PRO_5046975330" evidence="6">
    <location>
        <begin position="22"/>
        <end position="155"/>
    </location>
</feature>
<protein>
    <submittedName>
        <fullName evidence="7">Cytochrome c</fullName>
    </submittedName>
</protein>
<dbReference type="RefSeq" id="WP_167622776.1">
    <property type="nucleotide sequence ID" value="NZ_BNCL01000004.1"/>
</dbReference>
<reference evidence="7 8" key="1">
    <citation type="submission" date="2021-01" db="EMBL/GenBank/DDBJ databases">
        <title>011410 draft genome.</title>
        <authorList>
            <person name="Lang L."/>
        </authorList>
    </citation>
    <scope>NUCLEOTIDE SEQUENCE [LARGE SCALE GENOMIC DNA]</scope>
    <source>
        <strain evidence="7 8">KCTC 42845</strain>
    </source>
</reference>
<evidence type="ECO:0000313" key="7">
    <source>
        <dbReference type="EMBL" id="MBL3673327.1"/>
    </source>
</evidence>
<evidence type="ECO:0000256" key="5">
    <source>
        <dbReference type="ARBA" id="ARBA00023004"/>
    </source>
</evidence>
<dbReference type="InterPro" id="IPR002321">
    <property type="entry name" value="Cyt_c_II"/>
</dbReference>
<keyword evidence="6" id="KW-0732">Signal</keyword>
<dbReference type="InterPro" id="IPR010980">
    <property type="entry name" value="Cyt_c/b562"/>
</dbReference>
<keyword evidence="2" id="KW-0349">Heme</keyword>
<dbReference type="Pfam" id="PF01322">
    <property type="entry name" value="Cytochrom_C_2"/>
    <property type="match status" value="1"/>
</dbReference>
<name>A0ABS1S6K5_9RHOB</name>
<proteinExistence type="predicted"/>
<feature type="signal peptide" evidence="6">
    <location>
        <begin position="1"/>
        <end position="21"/>
    </location>
</feature>
<comment type="caution">
    <text evidence="7">The sequence shown here is derived from an EMBL/GenBank/DDBJ whole genome shotgun (WGS) entry which is preliminary data.</text>
</comment>
<dbReference type="Proteomes" id="UP000644749">
    <property type="component" value="Unassembled WGS sequence"/>
</dbReference>
<accession>A0ABS1S6K5</accession>
<dbReference type="SUPFAM" id="SSF47175">
    <property type="entry name" value="Cytochromes"/>
    <property type="match status" value="1"/>
</dbReference>
<evidence type="ECO:0000256" key="1">
    <source>
        <dbReference type="ARBA" id="ARBA00022448"/>
    </source>
</evidence>
<keyword evidence="5" id="KW-0408">Iron</keyword>
<evidence type="ECO:0000256" key="3">
    <source>
        <dbReference type="ARBA" id="ARBA00022723"/>
    </source>
</evidence>
<evidence type="ECO:0000256" key="6">
    <source>
        <dbReference type="SAM" id="SignalP"/>
    </source>
</evidence>
<sequence length="155" mass="15685">MPAIKALALAAALSLPALALAQSAEEAAEDAVEARHGYMTMLGINMGQLAGMAKGEIAYDEAGASRAAANIVALTQYDGPALFVEGTSSADMDDSDALPAIWENPDDFGAKFAALTEAAAGSPEAVAGGQESIGPVLQKLGGACKACHDDYRQAD</sequence>
<keyword evidence="8" id="KW-1185">Reference proteome</keyword>
<keyword evidence="3" id="KW-0479">Metal-binding</keyword>
<keyword evidence="1" id="KW-0813">Transport</keyword>
<dbReference type="InterPro" id="IPR012127">
    <property type="entry name" value="Cyt_c_prime"/>
</dbReference>
<dbReference type="Gene3D" id="1.20.120.10">
    <property type="entry name" value="Cytochrome c/b562"/>
    <property type="match status" value="1"/>
</dbReference>
<dbReference type="PROSITE" id="PS51009">
    <property type="entry name" value="CYTCII"/>
    <property type="match status" value="1"/>
</dbReference>
<evidence type="ECO:0000256" key="4">
    <source>
        <dbReference type="ARBA" id="ARBA00022982"/>
    </source>
</evidence>
<dbReference type="PIRSF" id="PIRSF000027">
    <property type="entry name" value="Cytc_c_prime"/>
    <property type="match status" value="1"/>
</dbReference>
<dbReference type="EMBL" id="JAESHT010000004">
    <property type="protein sequence ID" value="MBL3673327.1"/>
    <property type="molecule type" value="Genomic_DNA"/>
</dbReference>
<dbReference type="InterPro" id="IPR015984">
    <property type="entry name" value="Cyt_c_prime_subgr"/>
</dbReference>
<gene>
    <name evidence="7" type="ORF">JL111_07465</name>
</gene>